<evidence type="ECO:0000313" key="4">
    <source>
        <dbReference type="EMBL" id="MBK8573430.1"/>
    </source>
</evidence>
<evidence type="ECO:0000313" key="5">
    <source>
        <dbReference type="Proteomes" id="UP000709959"/>
    </source>
</evidence>
<dbReference type="AlphaFoldDB" id="A0A936F490"/>
<evidence type="ECO:0000256" key="1">
    <source>
        <dbReference type="ARBA" id="ARBA00022729"/>
    </source>
</evidence>
<evidence type="ECO:0000259" key="3">
    <source>
        <dbReference type="Pfam" id="PF13505"/>
    </source>
</evidence>
<dbReference type="InterPro" id="IPR027385">
    <property type="entry name" value="Beta-barrel_OMP"/>
</dbReference>
<feature type="chain" id="PRO_5037979607" evidence="2">
    <location>
        <begin position="24"/>
        <end position="186"/>
    </location>
</feature>
<feature type="signal peptide" evidence="2">
    <location>
        <begin position="1"/>
        <end position="23"/>
    </location>
</feature>
<protein>
    <submittedName>
        <fullName evidence="4">Outer membrane beta-barrel protein</fullName>
    </submittedName>
</protein>
<keyword evidence="1 2" id="KW-0732">Signal</keyword>
<dbReference type="Pfam" id="PF13505">
    <property type="entry name" value="OMP_b-brl"/>
    <property type="match status" value="1"/>
</dbReference>
<feature type="domain" description="Outer membrane protein beta-barrel" evidence="3">
    <location>
        <begin position="8"/>
        <end position="186"/>
    </location>
</feature>
<dbReference type="SUPFAM" id="SSF56925">
    <property type="entry name" value="OMPA-like"/>
    <property type="match status" value="1"/>
</dbReference>
<proteinExistence type="predicted"/>
<evidence type="ECO:0000256" key="2">
    <source>
        <dbReference type="SAM" id="SignalP"/>
    </source>
</evidence>
<accession>A0A936F490</accession>
<sequence>MRLSFRLALCLTGAALASGQINAQDIQFGLQGTLAFPTSDLHEKALVDNSLGYGLGAHALIGFPGGHAVVPRIDYTYFEKTSPTRRVQMLQIGADYNYFFSQRVNQGAYVGGGLGFGLAKFEVDQAGMSDNDTPNTAYAAFSGGYMFNRNMGAELRYVYAKYKPELFGAKPEITSPTINATFIYRF</sequence>
<organism evidence="4 5">
    <name type="scientific">Candidatus Geothrix odensensis</name>
    <dbReference type="NCBI Taxonomy" id="2954440"/>
    <lineage>
        <taxon>Bacteria</taxon>
        <taxon>Pseudomonadati</taxon>
        <taxon>Acidobacteriota</taxon>
        <taxon>Holophagae</taxon>
        <taxon>Holophagales</taxon>
        <taxon>Holophagaceae</taxon>
        <taxon>Geothrix</taxon>
    </lineage>
</organism>
<dbReference type="InterPro" id="IPR011250">
    <property type="entry name" value="OMP/PagP_B-barrel"/>
</dbReference>
<reference evidence="4 5" key="1">
    <citation type="submission" date="2020-10" db="EMBL/GenBank/DDBJ databases">
        <title>Connecting structure to function with the recovery of over 1000 high-quality activated sludge metagenome-assembled genomes encoding full-length rRNA genes using long-read sequencing.</title>
        <authorList>
            <person name="Singleton C.M."/>
            <person name="Petriglieri F."/>
            <person name="Kristensen J.M."/>
            <person name="Kirkegaard R.H."/>
            <person name="Michaelsen T.Y."/>
            <person name="Andersen M.H."/>
            <person name="Karst S.M."/>
            <person name="Dueholm M.S."/>
            <person name="Nielsen P.H."/>
            <person name="Albertsen M."/>
        </authorList>
    </citation>
    <scope>NUCLEOTIDE SEQUENCE [LARGE SCALE GENOMIC DNA]</scope>
    <source>
        <strain evidence="4">OdNE_18-Q3-R46-58_MAXAC.008</strain>
    </source>
</reference>
<dbReference type="Proteomes" id="UP000709959">
    <property type="component" value="Unassembled WGS sequence"/>
</dbReference>
<gene>
    <name evidence="4" type="ORF">IPN91_12485</name>
</gene>
<dbReference type="EMBL" id="JADKCH010000018">
    <property type="protein sequence ID" value="MBK8573430.1"/>
    <property type="molecule type" value="Genomic_DNA"/>
</dbReference>
<name>A0A936F490_9BACT</name>
<dbReference type="Gene3D" id="2.40.160.20">
    <property type="match status" value="1"/>
</dbReference>
<comment type="caution">
    <text evidence="4">The sequence shown here is derived from an EMBL/GenBank/DDBJ whole genome shotgun (WGS) entry which is preliminary data.</text>
</comment>